<evidence type="ECO:0000313" key="1">
    <source>
        <dbReference type="EMBL" id="AVO21677.1"/>
    </source>
</evidence>
<dbReference type="GeneID" id="60335257"/>
<dbReference type="RefSeq" id="YP_009963673.1">
    <property type="nucleotide sequence ID" value="NC_051721.1"/>
</dbReference>
<organism evidence="1 2">
    <name type="scientific">Mycobacterium phage MooMoo</name>
    <dbReference type="NCBI Taxonomy" id="2108127"/>
    <lineage>
        <taxon>Viruses</taxon>
        <taxon>Duplodnaviria</taxon>
        <taxon>Heunggongvirae</taxon>
        <taxon>Uroviricota</taxon>
        <taxon>Caudoviricetes</taxon>
        <taxon>Gracegardnervirinae</taxon>
        <taxon>Moomoovirus</taxon>
        <taxon>Moomoovirus moomoo</taxon>
    </lineage>
</organism>
<proteinExistence type="predicted"/>
<reference evidence="2" key="1">
    <citation type="submission" date="2018-02" db="EMBL/GenBank/DDBJ databases">
        <authorList>
            <person name="Cohen D.B."/>
            <person name="Kent A.D."/>
        </authorList>
    </citation>
    <scope>NUCLEOTIDE SEQUENCE [LARGE SCALE GENOMIC DNA]</scope>
</reference>
<accession>A0A2P1JRA8</accession>
<dbReference type="Proteomes" id="UP000241634">
    <property type="component" value="Segment"/>
</dbReference>
<gene>
    <name evidence="1" type="primary">72</name>
    <name evidence="1" type="ORF">SEA_MOOMOO_72</name>
</gene>
<protein>
    <submittedName>
        <fullName evidence="1">Uncharacterized protein</fullName>
    </submittedName>
</protein>
<sequence>MKISDHNRGLYRKYELYRVSEDGSSRYRVTDPSFVLRYTRDPHARVALAAYADSCEAEYPALAADLRKALSSE</sequence>
<evidence type="ECO:0000313" key="2">
    <source>
        <dbReference type="Proteomes" id="UP000241634"/>
    </source>
</evidence>
<keyword evidence="2" id="KW-1185">Reference proteome</keyword>
<dbReference type="KEGG" id="vg:60335257"/>
<dbReference type="EMBL" id="MH001449">
    <property type="protein sequence ID" value="AVO21677.1"/>
    <property type="molecule type" value="Genomic_DNA"/>
</dbReference>
<name>A0A2P1JRA8_9CAUD</name>